<organism evidence="3">
    <name type="scientific">Hemiselmis tepida</name>
    <dbReference type="NCBI Taxonomy" id="464990"/>
    <lineage>
        <taxon>Eukaryota</taxon>
        <taxon>Cryptophyceae</taxon>
        <taxon>Cryptomonadales</taxon>
        <taxon>Hemiselmidaceae</taxon>
        <taxon>Hemiselmis</taxon>
    </lineage>
</organism>
<protein>
    <submittedName>
        <fullName evidence="3">Uncharacterized protein</fullName>
    </submittedName>
</protein>
<keyword evidence="2" id="KW-0732">Signal</keyword>
<reference evidence="3" key="1">
    <citation type="submission" date="2021-01" db="EMBL/GenBank/DDBJ databases">
        <authorList>
            <person name="Corre E."/>
            <person name="Pelletier E."/>
            <person name="Niang G."/>
            <person name="Scheremetjew M."/>
            <person name="Finn R."/>
            <person name="Kale V."/>
            <person name="Holt S."/>
            <person name="Cochrane G."/>
            <person name="Meng A."/>
            <person name="Brown T."/>
            <person name="Cohen L."/>
        </authorList>
    </citation>
    <scope>NUCLEOTIDE SEQUENCE</scope>
    <source>
        <strain evidence="3">CCMP443</strain>
    </source>
</reference>
<evidence type="ECO:0000256" key="2">
    <source>
        <dbReference type="SAM" id="SignalP"/>
    </source>
</evidence>
<proteinExistence type="predicted"/>
<evidence type="ECO:0000313" key="3">
    <source>
        <dbReference type="EMBL" id="CAD8804472.1"/>
    </source>
</evidence>
<name>A0A7S0Z201_9CRYP</name>
<gene>
    <name evidence="3" type="ORF">HTEP1355_LOCUS18150</name>
</gene>
<feature type="region of interest" description="Disordered" evidence="1">
    <location>
        <begin position="209"/>
        <end position="233"/>
    </location>
</feature>
<accession>A0A7S0Z201</accession>
<feature type="signal peptide" evidence="2">
    <location>
        <begin position="1"/>
        <end position="19"/>
    </location>
</feature>
<dbReference type="AlphaFoldDB" id="A0A7S0Z201"/>
<dbReference type="EMBL" id="HBFN01031316">
    <property type="protein sequence ID" value="CAD8804472.1"/>
    <property type="molecule type" value="Transcribed_RNA"/>
</dbReference>
<sequence length="233" mass="23221">MYTSHYLLAAVAAVGGASALVPAAPSAAAGGVLPLRAFNNVGGANWVMPPYVPNNGAGAGSAPAYSAPAPAAPQPVAENIDDVMARLRAMESGTAAPAPMASVSAPAPSYSAPAAPAEDISAVMARLAAMESGGSTSGDAWSSARAAVAGVEQQAAVSAPSYAPVAPAQDDAWAAARAAVDNVNRERAQYSMEQQYSAPAAAPAYNPTYGGAASHSHESQGGEFRNWRGPGQW</sequence>
<evidence type="ECO:0000256" key="1">
    <source>
        <dbReference type="SAM" id="MobiDB-lite"/>
    </source>
</evidence>
<feature type="chain" id="PRO_5031325833" evidence="2">
    <location>
        <begin position="20"/>
        <end position="233"/>
    </location>
</feature>